<dbReference type="GeneID" id="74186843"/>
<evidence type="ECO:0000313" key="17">
    <source>
        <dbReference type="Proteomes" id="UP000610527"/>
    </source>
</evidence>
<organism evidence="16 17">
    <name type="scientific">Staphylococcus borealis</name>
    <dbReference type="NCBI Taxonomy" id="2742203"/>
    <lineage>
        <taxon>Bacteria</taxon>
        <taxon>Bacillati</taxon>
        <taxon>Bacillota</taxon>
        <taxon>Bacilli</taxon>
        <taxon>Bacillales</taxon>
        <taxon>Staphylococcaceae</taxon>
        <taxon>Staphylococcus</taxon>
    </lineage>
</organism>
<comment type="catalytic activity">
    <reaction evidence="1 13 14">
        <text>(2R,3S)-3-isopropylmalate + NAD(+) = 4-methyl-2-oxopentanoate + CO2 + NADH</text>
        <dbReference type="Rhea" id="RHEA:32271"/>
        <dbReference type="ChEBI" id="CHEBI:16526"/>
        <dbReference type="ChEBI" id="CHEBI:17865"/>
        <dbReference type="ChEBI" id="CHEBI:35121"/>
        <dbReference type="ChEBI" id="CHEBI:57540"/>
        <dbReference type="ChEBI" id="CHEBI:57945"/>
        <dbReference type="EC" id="1.1.1.85"/>
    </reaction>
</comment>
<gene>
    <name evidence="13 16" type="primary">leuB</name>
    <name evidence="16" type="ORF">HUN84_10330</name>
</gene>
<name>A0ABX2LQC4_9STAP</name>
<comment type="caution">
    <text evidence="16">The sequence shown here is derived from an EMBL/GenBank/DDBJ whole genome shotgun (WGS) entry which is preliminary data.</text>
</comment>
<evidence type="ECO:0000256" key="10">
    <source>
        <dbReference type="ARBA" id="ARBA00023002"/>
    </source>
</evidence>
<dbReference type="NCBIfam" id="TIGR00169">
    <property type="entry name" value="leuB"/>
    <property type="match status" value="1"/>
</dbReference>
<evidence type="ECO:0000256" key="7">
    <source>
        <dbReference type="ARBA" id="ARBA00022605"/>
    </source>
</evidence>
<evidence type="ECO:0000256" key="12">
    <source>
        <dbReference type="ARBA" id="ARBA00023304"/>
    </source>
</evidence>
<keyword evidence="17" id="KW-1185">Reference proteome</keyword>
<comment type="subcellular location">
    <subcellularLocation>
        <location evidence="13">Cytoplasm</location>
    </subcellularLocation>
</comment>
<keyword evidence="13" id="KW-0464">Manganese</keyword>
<feature type="site" description="Important for catalysis" evidence="13">
    <location>
        <position position="185"/>
    </location>
</feature>
<dbReference type="PROSITE" id="PS00470">
    <property type="entry name" value="IDH_IMDH"/>
    <property type="match status" value="1"/>
</dbReference>
<dbReference type="RefSeq" id="WP_053030459.1">
    <property type="nucleotide sequence ID" value="NZ_CUEE01000007.1"/>
</dbReference>
<feature type="site" description="Important for catalysis" evidence="13">
    <location>
        <position position="139"/>
    </location>
</feature>
<comment type="cofactor">
    <cofactor evidence="2">
        <name>Mn(2+)</name>
        <dbReference type="ChEBI" id="CHEBI:29035"/>
    </cofactor>
</comment>
<feature type="binding site" evidence="13">
    <location>
        <position position="94"/>
    </location>
    <ligand>
        <name>substrate</name>
    </ligand>
</feature>
<evidence type="ECO:0000256" key="11">
    <source>
        <dbReference type="ARBA" id="ARBA00023027"/>
    </source>
</evidence>
<accession>A0ABX2LQC4</accession>
<keyword evidence="12 13" id="KW-0100">Branched-chain amino acid biosynthesis</keyword>
<comment type="pathway">
    <text evidence="3 13 14">Amino-acid biosynthesis; L-leucine biosynthesis; L-leucine from 3-methyl-2-oxobutanoate: step 3/4.</text>
</comment>
<dbReference type="PANTHER" id="PTHR42979:SF1">
    <property type="entry name" value="3-ISOPROPYLMALATE DEHYDROGENASE"/>
    <property type="match status" value="1"/>
</dbReference>
<feature type="binding site" evidence="13">
    <location>
        <position position="241"/>
    </location>
    <ligand>
        <name>Mg(2+)</name>
        <dbReference type="ChEBI" id="CHEBI:18420"/>
    </ligand>
</feature>
<evidence type="ECO:0000256" key="6">
    <source>
        <dbReference type="ARBA" id="ARBA00022430"/>
    </source>
</evidence>
<dbReference type="HAMAP" id="MF_01033">
    <property type="entry name" value="LeuB_type1"/>
    <property type="match status" value="1"/>
</dbReference>
<comment type="caution">
    <text evidence="13">Lacks conserved residue(s) required for the propagation of feature annotation.</text>
</comment>
<dbReference type="Proteomes" id="UP000610527">
    <property type="component" value="Unassembled WGS sequence"/>
</dbReference>
<reference evidence="16 17" key="1">
    <citation type="submission" date="2020-06" db="EMBL/GenBank/DDBJ databases">
        <title>Staphylococcus borealis sp. nov. -A novel member of the Staphylococcaceae family isolated from skin and blood in humans.</title>
        <authorList>
            <person name="Pain M."/>
            <person name="Wolden R."/>
            <person name="Jaen-Luchoro D."/>
            <person name="Salva-Serra F."/>
            <person name="Iglesias B.P."/>
            <person name="Karlsson R."/>
            <person name="Klingenberg C."/>
            <person name="Cavanagh J.P."/>
        </authorList>
    </citation>
    <scope>NUCLEOTIDE SEQUENCE [LARGE SCALE GENOMIC DNA]</scope>
    <source>
        <strain evidence="16 17">58-22</strain>
    </source>
</reference>
<feature type="binding site" evidence="13">
    <location>
        <position position="217"/>
    </location>
    <ligand>
        <name>substrate</name>
    </ligand>
</feature>
<feature type="domain" description="Isopropylmalate dehydrogenase-like" evidence="15">
    <location>
        <begin position="4"/>
        <end position="342"/>
    </location>
</feature>
<comment type="cofactor">
    <cofactor evidence="13 14">
        <name>Mg(2+)</name>
        <dbReference type="ChEBI" id="CHEBI:18420"/>
    </cofactor>
    <cofactor evidence="13 14">
        <name>Mn(2+)</name>
        <dbReference type="ChEBI" id="CHEBI:29035"/>
    </cofactor>
    <text evidence="13 14">Binds 1 Mg(2+) or Mn(2+) ion per subunit.</text>
</comment>
<feature type="binding site" evidence="13">
    <location>
        <position position="104"/>
    </location>
    <ligand>
        <name>substrate</name>
    </ligand>
</feature>
<dbReference type="Gene3D" id="3.40.718.10">
    <property type="entry name" value="Isopropylmalate Dehydrogenase"/>
    <property type="match status" value="1"/>
</dbReference>
<keyword evidence="8 13" id="KW-0479">Metal-binding</keyword>
<evidence type="ECO:0000256" key="9">
    <source>
        <dbReference type="ARBA" id="ARBA00022842"/>
    </source>
</evidence>
<evidence type="ECO:0000313" key="16">
    <source>
        <dbReference type="EMBL" id="NUI83109.1"/>
    </source>
</evidence>
<evidence type="ECO:0000256" key="14">
    <source>
        <dbReference type="RuleBase" id="RU004445"/>
    </source>
</evidence>
<dbReference type="GO" id="GO:0003862">
    <property type="term" value="F:3-isopropylmalate dehydrogenase activity"/>
    <property type="evidence" value="ECO:0007669"/>
    <property type="project" value="UniProtKB-EC"/>
</dbReference>
<keyword evidence="11 13" id="KW-0520">NAD</keyword>
<feature type="binding site" evidence="13">
    <location>
        <position position="245"/>
    </location>
    <ligand>
        <name>Mg(2+)</name>
        <dbReference type="ChEBI" id="CHEBI:18420"/>
    </ligand>
</feature>
<dbReference type="EMBL" id="JABVEG010000007">
    <property type="protein sequence ID" value="NUI83109.1"/>
    <property type="molecule type" value="Genomic_DNA"/>
</dbReference>
<dbReference type="SUPFAM" id="SSF53659">
    <property type="entry name" value="Isocitrate/Isopropylmalate dehydrogenase-like"/>
    <property type="match status" value="1"/>
</dbReference>
<evidence type="ECO:0000256" key="4">
    <source>
        <dbReference type="ARBA" id="ARBA00008319"/>
    </source>
</evidence>
<feature type="binding site" evidence="13">
    <location>
        <position position="217"/>
    </location>
    <ligand>
        <name>Mg(2+)</name>
        <dbReference type="ChEBI" id="CHEBI:18420"/>
    </ligand>
</feature>
<dbReference type="SMART" id="SM01329">
    <property type="entry name" value="Iso_dh"/>
    <property type="match status" value="1"/>
</dbReference>
<sequence>MPFNIVALPGDGIGPEILSGTLELLEQISKKYQFEYQLKSYDFGGAAIDSQGVPLPDDTLEACKNADAILLGAVGGPQWINPNNRPEQGLLALRKSLGLFANIRPTKVTDGTSHFSPIKEERVKGTDLIIVRELTSGLYFGQPRHLDDLSALDSLTYTKDEIQRIAKVAFELALNRKKKLTSVDKENVLASSKLWRQTIDEVSLDYPEVEVNHLLVDACSMHLITRPTDFDVIVTENLFGDILSDEASTIPGSLGLSPSASFSLEGPRLYEPIHGSAPDIANQNIANPFGMVLSLAMCLRESFNFEDAASELEQLVYQLIKDGKTTPDLNGQYTTSDIFNELKKNYE</sequence>
<comment type="subunit">
    <text evidence="5 13 14">Homodimer.</text>
</comment>
<comment type="similarity">
    <text evidence="4 13">Belongs to the isocitrate and isopropylmalate dehydrogenases family. LeuB type 1 subfamily.</text>
</comment>
<evidence type="ECO:0000256" key="1">
    <source>
        <dbReference type="ARBA" id="ARBA00000624"/>
    </source>
</evidence>
<dbReference type="Pfam" id="PF00180">
    <property type="entry name" value="Iso_dh"/>
    <property type="match status" value="1"/>
</dbReference>
<evidence type="ECO:0000256" key="3">
    <source>
        <dbReference type="ARBA" id="ARBA00004762"/>
    </source>
</evidence>
<comment type="function">
    <text evidence="13 14">Catalyzes the oxidation of 3-carboxy-2-hydroxy-4-methylpentanoate (3-isopropylmalate) to 3-carboxy-4-methyl-2-oxopentanoate. The product decarboxylates to 4-methyl-2 oxopentanoate.</text>
</comment>
<evidence type="ECO:0000256" key="5">
    <source>
        <dbReference type="ARBA" id="ARBA00011738"/>
    </source>
</evidence>
<evidence type="ECO:0000256" key="2">
    <source>
        <dbReference type="ARBA" id="ARBA00001936"/>
    </source>
</evidence>
<keyword evidence="10 13" id="KW-0560">Oxidoreductase</keyword>
<feature type="binding site" evidence="13">
    <location>
        <position position="132"/>
    </location>
    <ligand>
        <name>substrate</name>
    </ligand>
</feature>
<keyword evidence="9 13" id="KW-0460">Magnesium</keyword>
<protein>
    <recommendedName>
        <fullName evidence="13">3-isopropylmalate dehydrogenase</fullName>
        <ecNumber evidence="13">1.1.1.85</ecNumber>
    </recommendedName>
    <alternativeName>
        <fullName evidence="13">3-IPM-DH</fullName>
    </alternativeName>
    <alternativeName>
        <fullName evidence="13">Beta-IPM dehydrogenase</fullName>
        <shortName evidence="13">IMDH</shortName>
    </alternativeName>
</protein>
<feature type="binding site" evidence="13">
    <location>
        <begin position="275"/>
        <end position="287"/>
    </location>
    <ligand>
        <name>NAD(+)</name>
        <dbReference type="ChEBI" id="CHEBI:57540"/>
    </ligand>
</feature>
<keyword evidence="7 13" id="KW-0028">Amino-acid biosynthesis</keyword>
<keyword evidence="6 13" id="KW-0432">Leucine biosynthesis</keyword>
<keyword evidence="13" id="KW-0963">Cytoplasm</keyword>
<proteinExistence type="inferred from homology"/>
<evidence type="ECO:0000256" key="13">
    <source>
        <dbReference type="HAMAP-Rule" id="MF_01033"/>
    </source>
</evidence>
<evidence type="ECO:0000259" key="15">
    <source>
        <dbReference type="SMART" id="SM01329"/>
    </source>
</evidence>
<dbReference type="InterPro" id="IPR024084">
    <property type="entry name" value="IsoPropMal-DH-like_dom"/>
</dbReference>
<dbReference type="EC" id="1.1.1.85" evidence="13"/>
<dbReference type="InterPro" id="IPR004429">
    <property type="entry name" value="Isopropylmalate_DH"/>
</dbReference>
<evidence type="ECO:0000256" key="8">
    <source>
        <dbReference type="ARBA" id="ARBA00022723"/>
    </source>
</evidence>
<dbReference type="PANTHER" id="PTHR42979">
    <property type="entry name" value="3-ISOPROPYLMALATE DEHYDROGENASE"/>
    <property type="match status" value="1"/>
</dbReference>
<dbReference type="InterPro" id="IPR019818">
    <property type="entry name" value="IsoCit/isopropylmalate_DH_CS"/>
</dbReference>